<reference evidence="2" key="1">
    <citation type="submission" date="2023-06" db="EMBL/GenBank/DDBJ databases">
        <authorList>
            <person name="Delattre M."/>
        </authorList>
    </citation>
    <scope>NUCLEOTIDE SEQUENCE</scope>
    <source>
        <strain evidence="2">AF72</strain>
    </source>
</reference>
<dbReference type="InterPro" id="IPR038877">
    <property type="entry name" value="THSD1"/>
</dbReference>
<dbReference type="SMART" id="SM00209">
    <property type="entry name" value="TSP1"/>
    <property type="match status" value="1"/>
</dbReference>
<dbReference type="AlphaFoldDB" id="A0AA36CD90"/>
<dbReference type="Pfam" id="PF00090">
    <property type="entry name" value="TSP_1"/>
    <property type="match status" value="1"/>
</dbReference>
<protein>
    <submittedName>
        <fullName evidence="2">Uncharacterized protein</fullName>
    </submittedName>
</protein>
<accession>A0AA36CD90</accession>
<dbReference type="PANTHER" id="PTHR16311:SF3">
    <property type="entry name" value="THROMBOSPONDIN TYPE-1 DOMAIN-CONTAINING PROTEIN 1"/>
    <property type="match status" value="1"/>
</dbReference>
<dbReference type="InterPro" id="IPR000884">
    <property type="entry name" value="TSP1_rpt"/>
</dbReference>
<feature type="non-terminal residue" evidence="2">
    <location>
        <position position="243"/>
    </location>
</feature>
<dbReference type="EMBL" id="CATQJA010001339">
    <property type="protein sequence ID" value="CAJ0566869.1"/>
    <property type="molecule type" value="Genomic_DNA"/>
</dbReference>
<name>A0AA36CD90_9BILA</name>
<evidence type="ECO:0000256" key="1">
    <source>
        <dbReference type="ARBA" id="ARBA00023157"/>
    </source>
</evidence>
<dbReference type="PANTHER" id="PTHR16311">
    <property type="entry name" value="THROMBOSPONDIN TYPE I DOMAIN-CONTAINING 1"/>
    <property type="match status" value="1"/>
</dbReference>
<gene>
    <name evidence="2" type="ORF">MSPICULIGERA_LOCUS5452</name>
</gene>
<dbReference type="PRINTS" id="PR01705">
    <property type="entry name" value="TSP1REPEAT"/>
</dbReference>
<proteinExistence type="predicted"/>
<evidence type="ECO:0000313" key="2">
    <source>
        <dbReference type="EMBL" id="CAJ0566869.1"/>
    </source>
</evidence>
<keyword evidence="3" id="KW-1185">Reference proteome</keyword>
<comment type="caution">
    <text evidence="2">The sequence shown here is derived from an EMBL/GenBank/DDBJ whole genome shotgun (WGS) entry which is preliminary data.</text>
</comment>
<sequence>MWHRTHEVLPDSEDYWVKVDEKAVMLKNTEKFIEFPCETTARTGVYRFDLIGPNNVTVTAEKTLFVNASTEVKLQLREGSIFPHCSDEYQIRWTNPRCTSSPLQFRLRLLAVPEGNPDHVEERAIYVEEIVETVHGGWSPWSAWSPCEGVCGTGVRTRSRACDSPKPKRGRACSGDVIERLTCPLKPCPEQVKRIESVEALSPNPCKLLKQFNAAFAELVVYSDNFQKAASCSRTRIARAGVR</sequence>
<organism evidence="2 3">
    <name type="scientific">Mesorhabditis spiculigera</name>
    <dbReference type="NCBI Taxonomy" id="96644"/>
    <lineage>
        <taxon>Eukaryota</taxon>
        <taxon>Metazoa</taxon>
        <taxon>Ecdysozoa</taxon>
        <taxon>Nematoda</taxon>
        <taxon>Chromadorea</taxon>
        <taxon>Rhabditida</taxon>
        <taxon>Rhabditina</taxon>
        <taxon>Rhabditomorpha</taxon>
        <taxon>Rhabditoidea</taxon>
        <taxon>Rhabditidae</taxon>
        <taxon>Mesorhabditinae</taxon>
        <taxon>Mesorhabditis</taxon>
    </lineage>
</organism>
<dbReference type="PROSITE" id="PS50092">
    <property type="entry name" value="TSP1"/>
    <property type="match status" value="1"/>
</dbReference>
<dbReference type="FunFam" id="2.20.100.10:FF:000001">
    <property type="entry name" value="semaphorin-5A isoform X1"/>
    <property type="match status" value="1"/>
</dbReference>
<dbReference type="Proteomes" id="UP001177023">
    <property type="component" value="Unassembled WGS sequence"/>
</dbReference>
<evidence type="ECO:0000313" key="3">
    <source>
        <dbReference type="Proteomes" id="UP001177023"/>
    </source>
</evidence>
<keyword evidence="1" id="KW-1015">Disulfide bond</keyword>
<dbReference type="InterPro" id="IPR036383">
    <property type="entry name" value="TSP1_rpt_sf"/>
</dbReference>
<dbReference type="GO" id="GO:0071944">
    <property type="term" value="C:cell periphery"/>
    <property type="evidence" value="ECO:0007669"/>
    <property type="project" value="TreeGrafter"/>
</dbReference>
<dbReference type="Gene3D" id="2.20.100.10">
    <property type="entry name" value="Thrombospondin type-1 (TSP1) repeat"/>
    <property type="match status" value="1"/>
</dbReference>
<dbReference type="SUPFAM" id="SSF82895">
    <property type="entry name" value="TSP-1 type 1 repeat"/>
    <property type="match status" value="1"/>
</dbReference>